<feature type="modified residue" description="4-aspartylphosphate" evidence="2">
    <location>
        <position position="54"/>
    </location>
</feature>
<proteinExistence type="predicted"/>
<keyword evidence="1 2" id="KW-0597">Phosphoprotein</keyword>
<comment type="caution">
    <text evidence="4">The sequence shown here is derived from an EMBL/GenBank/DDBJ whole genome shotgun (WGS) entry which is preliminary data.</text>
</comment>
<dbReference type="AlphaFoldDB" id="A0A326UGF7"/>
<dbReference type="Proteomes" id="UP000248806">
    <property type="component" value="Unassembled WGS sequence"/>
</dbReference>
<dbReference type="InterPro" id="IPR050595">
    <property type="entry name" value="Bact_response_regulator"/>
</dbReference>
<dbReference type="PANTHER" id="PTHR44591:SF3">
    <property type="entry name" value="RESPONSE REGULATORY DOMAIN-CONTAINING PROTEIN"/>
    <property type="match status" value="1"/>
</dbReference>
<dbReference type="InterPro" id="IPR011006">
    <property type="entry name" value="CheY-like_superfamily"/>
</dbReference>
<evidence type="ECO:0000256" key="2">
    <source>
        <dbReference type="PROSITE-ProRule" id="PRU00169"/>
    </source>
</evidence>
<evidence type="ECO:0000313" key="5">
    <source>
        <dbReference type="Proteomes" id="UP000248806"/>
    </source>
</evidence>
<dbReference type="Gene3D" id="3.40.50.2300">
    <property type="match status" value="1"/>
</dbReference>
<dbReference type="SUPFAM" id="SSF52172">
    <property type="entry name" value="CheY-like"/>
    <property type="match status" value="1"/>
</dbReference>
<dbReference type="InterPro" id="IPR001789">
    <property type="entry name" value="Sig_transdc_resp-reg_receiver"/>
</dbReference>
<accession>A0A326UGF7</accession>
<dbReference type="PANTHER" id="PTHR44591">
    <property type="entry name" value="STRESS RESPONSE REGULATOR PROTEIN 1"/>
    <property type="match status" value="1"/>
</dbReference>
<sequence>MRRKILVVDDDNEVREIASFVLTLHGFDVSTAANGAQLQEKLAIERLPDLIILDITMPGENGYRLCQVLRHSKRTKHIPIMIITAHAESIYARISKDLGAVQHVSKPFHPLELVKRVQCILS</sequence>
<dbReference type="PROSITE" id="PS50110">
    <property type="entry name" value="RESPONSE_REGULATORY"/>
    <property type="match status" value="1"/>
</dbReference>
<keyword evidence="5" id="KW-1185">Reference proteome</keyword>
<evidence type="ECO:0000256" key="1">
    <source>
        <dbReference type="ARBA" id="ARBA00022553"/>
    </source>
</evidence>
<dbReference type="GO" id="GO:0000160">
    <property type="term" value="P:phosphorelay signal transduction system"/>
    <property type="evidence" value="ECO:0007669"/>
    <property type="project" value="InterPro"/>
</dbReference>
<organism evidence="4 5">
    <name type="scientific">Thermosporothrix hazakensis</name>
    <dbReference type="NCBI Taxonomy" id="644383"/>
    <lineage>
        <taxon>Bacteria</taxon>
        <taxon>Bacillati</taxon>
        <taxon>Chloroflexota</taxon>
        <taxon>Ktedonobacteria</taxon>
        <taxon>Ktedonobacterales</taxon>
        <taxon>Thermosporotrichaceae</taxon>
        <taxon>Thermosporothrix</taxon>
    </lineage>
</organism>
<dbReference type="SMART" id="SM00448">
    <property type="entry name" value="REC"/>
    <property type="match status" value="1"/>
</dbReference>
<dbReference type="Pfam" id="PF00072">
    <property type="entry name" value="Response_reg"/>
    <property type="match status" value="1"/>
</dbReference>
<name>A0A326UGF7_THEHA</name>
<feature type="domain" description="Response regulatory" evidence="3">
    <location>
        <begin position="4"/>
        <end position="121"/>
    </location>
</feature>
<reference evidence="4 5" key="1">
    <citation type="submission" date="2018-06" db="EMBL/GenBank/DDBJ databases">
        <title>Genomic Encyclopedia of Archaeal and Bacterial Type Strains, Phase II (KMG-II): from individual species to whole genera.</title>
        <authorList>
            <person name="Goeker M."/>
        </authorList>
    </citation>
    <scope>NUCLEOTIDE SEQUENCE [LARGE SCALE GENOMIC DNA]</scope>
    <source>
        <strain evidence="4 5">ATCC BAA-1881</strain>
    </source>
</reference>
<dbReference type="EMBL" id="QKUF01000007">
    <property type="protein sequence ID" value="PZW30490.1"/>
    <property type="molecule type" value="Genomic_DNA"/>
</dbReference>
<evidence type="ECO:0000313" key="4">
    <source>
        <dbReference type="EMBL" id="PZW30490.1"/>
    </source>
</evidence>
<protein>
    <submittedName>
        <fullName evidence="4">Response regulator receiver domain-containing protein</fullName>
    </submittedName>
</protein>
<gene>
    <name evidence="4" type="ORF">EI42_02461</name>
</gene>
<evidence type="ECO:0000259" key="3">
    <source>
        <dbReference type="PROSITE" id="PS50110"/>
    </source>
</evidence>